<comment type="similarity">
    <text evidence="8">Belongs to the CRISPR-associated endonuclease Cas1 family.</text>
</comment>
<dbReference type="InterPro" id="IPR033641">
    <property type="entry name" value="Cas1_I-E"/>
</dbReference>
<evidence type="ECO:0000256" key="4">
    <source>
        <dbReference type="ARBA" id="ARBA00022801"/>
    </source>
</evidence>
<gene>
    <name evidence="8" type="primary">cas1</name>
    <name evidence="9" type="ORF">F4559_002494</name>
</gene>
<protein>
    <recommendedName>
        <fullName evidence="8">CRISPR-associated endonuclease Cas1</fullName>
        <ecNumber evidence="8">3.1.-.-</ecNumber>
    </recommendedName>
</protein>
<keyword evidence="10" id="KW-1185">Reference proteome</keyword>
<evidence type="ECO:0000256" key="6">
    <source>
        <dbReference type="ARBA" id="ARBA00023118"/>
    </source>
</evidence>
<dbReference type="Gene3D" id="3.100.10.20">
    <property type="entry name" value="CRISPR-associated endonuclease Cas1, N-terminal domain"/>
    <property type="match status" value="1"/>
</dbReference>
<dbReference type="CDD" id="cd09719">
    <property type="entry name" value="Cas1_I-E"/>
    <property type="match status" value="1"/>
</dbReference>
<dbReference type="NCBIfam" id="TIGR00287">
    <property type="entry name" value="cas1"/>
    <property type="match status" value="1"/>
</dbReference>
<keyword evidence="8" id="KW-0464">Manganese</keyword>
<dbReference type="InterPro" id="IPR019851">
    <property type="entry name" value="CRISPR-assoc_Cas1_ECOLI"/>
</dbReference>
<reference evidence="9 10" key="1">
    <citation type="submission" date="2020-08" db="EMBL/GenBank/DDBJ databases">
        <title>Sequencing the genomes of 1000 actinobacteria strains.</title>
        <authorList>
            <person name="Klenk H.-P."/>
        </authorList>
    </citation>
    <scope>NUCLEOTIDE SEQUENCE [LARGE SCALE GENOMIC DNA]</scope>
    <source>
        <strain evidence="9 10">DSM 45084</strain>
    </source>
</reference>
<evidence type="ECO:0000256" key="8">
    <source>
        <dbReference type="HAMAP-Rule" id="MF_01470"/>
    </source>
</evidence>
<dbReference type="Proteomes" id="UP000542674">
    <property type="component" value="Unassembled WGS sequence"/>
</dbReference>
<comment type="function">
    <text evidence="8">CRISPR (clustered regularly interspaced short palindromic repeat), is an adaptive immune system that provides protection against mobile genetic elements (viruses, transposable elements and conjugative plasmids). CRISPR clusters contain spacers, sequences complementary to antecedent mobile elements, and target invading nucleic acids. CRISPR clusters are transcribed and processed into CRISPR RNA (crRNA). Acts as a dsDNA endonuclease. Involved in the integration of spacer DNA into the CRISPR cassette.</text>
</comment>
<dbReference type="GO" id="GO:0003677">
    <property type="term" value="F:DNA binding"/>
    <property type="evidence" value="ECO:0007669"/>
    <property type="project" value="UniProtKB-KW"/>
</dbReference>
<comment type="caution">
    <text evidence="9">The sequence shown here is derived from an EMBL/GenBank/DDBJ whole genome shotgun (WGS) entry which is preliminary data.</text>
</comment>
<keyword evidence="4 8" id="KW-0378">Hydrolase</keyword>
<keyword evidence="3 8" id="KW-0255">Endonuclease</keyword>
<dbReference type="GO" id="GO:0046872">
    <property type="term" value="F:metal ion binding"/>
    <property type="evidence" value="ECO:0007669"/>
    <property type="project" value="UniProtKB-UniRule"/>
</dbReference>
<dbReference type="InterPro" id="IPR042211">
    <property type="entry name" value="CRISPR-assoc_Cas1_N"/>
</dbReference>
<dbReference type="AlphaFoldDB" id="A0A7W7WVB7"/>
<dbReference type="EC" id="3.1.-.-" evidence="8"/>
<dbReference type="HAMAP" id="MF_01470">
    <property type="entry name" value="Cas1"/>
    <property type="match status" value="1"/>
</dbReference>
<dbReference type="NCBIfam" id="TIGR03638">
    <property type="entry name" value="cas1_ECOLI"/>
    <property type="match status" value="1"/>
</dbReference>
<sequence>MPDVPGLPPVPISHLVRAQDRVSFLYLEHSVVHRDDNAITATDKRGTVHIPAATLGALLLGPGTTVSQQAMVLLAESGSTAVWVGEYGVRYYAHGRGLSRSSRLLEAQAALVSNKRTRLRVARQMYALRFPDEDTTDLTMQQLRGKEGARVRKLYRLHAQRTGVEWQRRDYDPSDFDSGTPVNKALSAANTSLYGVVHAVIVALGCAPGLGFVHTGHDKSFVYDIADLYKADITIPVAFDIAARDVADIGTETRRAVRDRMKDGTFLDTCVRDIKTLLAEEDVTTIYGPDAFDTYDETASNVVLLWDDSGRAVAGGTNYDDEDFL</sequence>
<feature type="binding site" evidence="8">
    <location>
        <position position="227"/>
    </location>
    <ligand>
        <name>Mn(2+)</name>
        <dbReference type="ChEBI" id="CHEBI:29035"/>
    </ligand>
</feature>
<evidence type="ECO:0000313" key="10">
    <source>
        <dbReference type="Proteomes" id="UP000542674"/>
    </source>
</evidence>
<dbReference type="InterPro" id="IPR050646">
    <property type="entry name" value="Cas1"/>
</dbReference>
<dbReference type="PANTHER" id="PTHR34353">
    <property type="entry name" value="CRISPR-ASSOCIATED ENDONUCLEASE CAS1 1"/>
    <property type="match status" value="1"/>
</dbReference>
<dbReference type="EMBL" id="JACHJS010000001">
    <property type="protein sequence ID" value="MBB4965135.1"/>
    <property type="molecule type" value="Genomic_DNA"/>
</dbReference>
<keyword evidence="2 8" id="KW-0479">Metal-binding</keyword>
<proteinExistence type="inferred from homology"/>
<dbReference type="Gene3D" id="1.20.120.920">
    <property type="entry name" value="CRISPR-associated endonuclease Cas1, C-terminal domain"/>
    <property type="match status" value="1"/>
</dbReference>
<feature type="binding site" evidence="8">
    <location>
        <position position="147"/>
    </location>
    <ligand>
        <name>Mn(2+)</name>
        <dbReference type="ChEBI" id="CHEBI:29035"/>
    </ligand>
</feature>
<dbReference type="GO" id="GO:0051607">
    <property type="term" value="P:defense response to virus"/>
    <property type="evidence" value="ECO:0007669"/>
    <property type="project" value="UniProtKB-UniRule"/>
</dbReference>
<dbReference type="GO" id="GO:0043571">
    <property type="term" value="P:maintenance of CRISPR repeat elements"/>
    <property type="evidence" value="ECO:0007669"/>
    <property type="project" value="UniProtKB-UniRule"/>
</dbReference>
<keyword evidence="5 8" id="KW-0460">Magnesium</keyword>
<dbReference type="InterPro" id="IPR002729">
    <property type="entry name" value="CRISPR-assoc_Cas1"/>
</dbReference>
<organism evidence="9 10">
    <name type="scientific">Saccharothrix violaceirubra</name>
    <dbReference type="NCBI Taxonomy" id="413306"/>
    <lineage>
        <taxon>Bacteria</taxon>
        <taxon>Bacillati</taxon>
        <taxon>Actinomycetota</taxon>
        <taxon>Actinomycetes</taxon>
        <taxon>Pseudonocardiales</taxon>
        <taxon>Pseudonocardiaceae</taxon>
        <taxon>Saccharothrix</taxon>
    </lineage>
</organism>
<keyword evidence="7 8" id="KW-0238">DNA-binding</keyword>
<feature type="binding site" evidence="8">
    <location>
        <position position="214"/>
    </location>
    <ligand>
        <name>Mn(2+)</name>
        <dbReference type="ChEBI" id="CHEBI:29035"/>
    </ligand>
</feature>
<evidence type="ECO:0000256" key="5">
    <source>
        <dbReference type="ARBA" id="ARBA00022842"/>
    </source>
</evidence>
<evidence type="ECO:0000313" key="9">
    <source>
        <dbReference type="EMBL" id="MBB4965135.1"/>
    </source>
</evidence>
<dbReference type="PANTHER" id="PTHR34353:SF3">
    <property type="entry name" value="CRISPR-ASSOCIATED ENDONUCLEASE CAS1"/>
    <property type="match status" value="1"/>
</dbReference>
<accession>A0A7W7WVB7</accession>
<dbReference type="InterPro" id="IPR042206">
    <property type="entry name" value="CRISPR-assoc_Cas1_C"/>
</dbReference>
<name>A0A7W7WVB7_9PSEU</name>
<keyword evidence="6 8" id="KW-0051">Antiviral defense</keyword>
<keyword evidence="1 8" id="KW-0540">Nuclease</keyword>
<comment type="cofactor">
    <cofactor evidence="8">
        <name>Mg(2+)</name>
        <dbReference type="ChEBI" id="CHEBI:18420"/>
    </cofactor>
    <cofactor evidence="8">
        <name>Mn(2+)</name>
        <dbReference type="ChEBI" id="CHEBI:29035"/>
    </cofactor>
</comment>
<dbReference type="GO" id="GO:0004520">
    <property type="term" value="F:DNA endonuclease activity"/>
    <property type="evidence" value="ECO:0007669"/>
    <property type="project" value="InterPro"/>
</dbReference>
<dbReference type="GO" id="GO:0016787">
    <property type="term" value="F:hydrolase activity"/>
    <property type="evidence" value="ECO:0007669"/>
    <property type="project" value="UniProtKB-KW"/>
</dbReference>
<evidence type="ECO:0000256" key="1">
    <source>
        <dbReference type="ARBA" id="ARBA00022722"/>
    </source>
</evidence>
<evidence type="ECO:0000256" key="2">
    <source>
        <dbReference type="ARBA" id="ARBA00022723"/>
    </source>
</evidence>
<evidence type="ECO:0000256" key="3">
    <source>
        <dbReference type="ARBA" id="ARBA00022759"/>
    </source>
</evidence>
<dbReference type="Pfam" id="PF01867">
    <property type="entry name" value="Cas_Cas1"/>
    <property type="match status" value="2"/>
</dbReference>
<comment type="subunit">
    <text evidence="8">Homodimer, forms a heterotetramer with a Cas2 homodimer.</text>
</comment>
<evidence type="ECO:0000256" key="7">
    <source>
        <dbReference type="ARBA" id="ARBA00023125"/>
    </source>
</evidence>
<dbReference type="RefSeq" id="WP_184668545.1">
    <property type="nucleotide sequence ID" value="NZ_BAABAI010000013.1"/>
</dbReference>